<keyword evidence="3" id="KW-1185">Reference proteome</keyword>
<feature type="signal peptide" evidence="1">
    <location>
        <begin position="1"/>
        <end position="19"/>
    </location>
</feature>
<feature type="chain" id="PRO_5045339298" evidence="1">
    <location>
        <begin position="20"/>
        <end position="118"/>
    </location>
</feature>
<proteinExistence type="predicted"/>
<evidence type="ECO:0000313" key="3">
    <source>
        <dbReference type="Proteomes" id="UP001596958"/>
    </source>
</evidence>
<accession>A0ABW2YZN3</accession>
<gene>
    <name evidence="2" type="ORF">ACFQZS_13850</name>
</gene>
<keyword evidence="1" id="KW-0732">Signal</keyword>
<dbReference type="RefSeq" id="WP_377101201.1">
    <property type="nucleotide sequence ID" value="NZ_JBHTHU010000018.1"/>
</dbReference>
<organism evidence="2 3">
    <name type="scientific">Mucilaginibacter calamicampi</name>
    <dbReference type="NCBI Taxonomy" id="1302352"/>
    <lineage>
        <taxon>Bacteria</taxon>
        <taxon>Pseudomonadati</taxon>
        <taxon>Bacteroidota</taxon>
        <taxon>Sphingobacteriia</taxon>
        <taxon>Sphingobacteriales</taxon>
        <taxon>Sphingobacteriaceae</taxon>
        <taxon>Mucilaginibacter</taxon>
    </lineage>
</organism>
<evidence type="ECO:0000313" key="2">
    <source>
        <dbReference type="EMBL" id="MFD0751230.1"/>
    </source>
</evidence>
<sequence>MKKISFVLILLAAAFNLKAQEVTGDWYGVLNIGDAQLHLVFHINKQADHYATTFDSTDQGAMGLDADKTTVNSNTVNIESTRFNFKYGGVYKPDSAIIRGTFVQGGGSLPLLLTRKGK</sequence>
<comment type="caution">
    <text evidence="2">The sequence shown here is derived from an EMBL/GenBank/DDBJ whole genome shotgun (WGS) entry which is preliminary data.</text>
</comment>
<dbReference type="Proteomes" id="UP001596958">
    <property type="component" value="Unassembled WGS sequence"/>
</dbReference>
<evidence type="ECO:0000256" key="1">
    <source>
        <dbReference type="SAM" id="SignalP"/>
    </source>
</evidence>
<protein>
    <submittedName>
        <fullName evidence="2">Uncharacterized protein</fullName>
    </submittedName>
</protein>
<reference evidence="3" key="1">
    <citation type="journal article" date="2019" name="Int. J. Syst. Evol. Microbiol.">
        <title>The Global Catalogue of Microorganisms (GCM) 10K type strain sequencing project: providing services to taxonomists for standard genome sequencing and annotation.</title>
        <authorList>
            <consortium name="The Broad Institute Genomics Platform"/>
            <consortium name="The Broad Institute Genome Sequencing Center for Infectious Disease"/>
            <person name="Wu L."/>
            <person name="Ma J."/>
        </authorList>
    </citation>
    <scope>NUCLEOTIDE SEQUENCE [LARGE SCALE GENOMIC DNA]</scope>
    <source>
        <strain evidence="3">CCUG 63418</strain>
    </source>
</reference>
<name>A0ABW2YZN3_9SPHI</name>
<dbReference type="EMBL" id="JBHTHU010000018">
    <property type="protein sequence ID" value="MFD0751230.1"/>
    <property type="molecule type" value="Genomic_DNA"/>
</dbReference>